<feature type="region of interest" description="Disordered" evidence="1">
    <location>
        <begin position="78"/>
        <end position="141"/>
    </location>
</feature>
<name>X7EIA1_9RHOB</name>
<evidence type="ECO:0000313" key="2">
    <source>
        <dbReference type="EMBL" id="ETX15615.1"/>
    </source>
</evidence>
<dbReference type="STRING" id="1449350.OCH239_14320"/>
<dbReference type="Proteomes" id="UP000022447">
    <property type="component" value="Unassembled WGS sequence"/>
</dbReference>
<dbReference type="eggNOG" id="ENOG5032S3Y">
    <property type="taxonomic scope" value="Bacteria"/>
</dbReference>
<comment type="caution">
    <text evidence="2">The sequence shown here is derived from an EMBL/GenBank/DDBJ whole genome shotgun (WGS) entry which is preliminary data.</text>
</comment>
<evidence type="ECO:0000313" key="3">
    <source>
        <dbReference type="Proteomes" id="UP000022447"/>
    </source>
</evidence>
<feature type="compositionally biased region" description="Low complexity" evidence="1">
    <location>
        <begin position="97"/>
        <end position="114"/>
    </location>
</feature>
<evidence type="ECO:0008006" key="4">
    <source>
        <dbReference type="Google" id="ProtNLM"/>
    </source>
</evidence>
<gene>
    <name evidence="2" type="ORF">OCH239_14320</name>
</gene>
<sequence length="141" mass="15020">MPTYEYKVLPAPAKGEKAKGVKGPEARFAHALERLMNEMAEGGWEYLRADTLPSEERQGLTSSTTVWRTLLVFRRESAGDGPRLLSAPTTADEPMVAKPKAAPAPGPADGAASDALRRPGPAAERTGVLRAPGRMIGRRAG</sequence>
<reference evidence="2 3" key="1">
    <citation type="submission" date="2014-01" db="EMBL/GenBank/DDBJ databases">
        <title>Roseivivax halodurans JCM 10272 Genome Sequencing.</title>
        <authorList>
            <person name="Lai Q."/>
            <person name="Li G."/>
            <person name="Shao Z."/>
        </authorList>
    </citation>
    <scope>NUCLEOTIDE SEQUENCE [LARGE SCALE GENOMIC DNA]</scope>
    <source>
        <strain evidence="2 3">JCM 10272</strain>
    </source>
</reference>
<dbReference type="PATRIC" id="fig|1449350.3.peg.1193"/>
<evidence type="ECO:0000256" key="1">
    <source>
        <dbReference type="SAM" id="MobiDB-lite"/>
    </source>
</evidence>
<protein>
    <recommendedName>
        <fullName evidence="4">DUF4177 domain-containing protein</fullName>
    </recommendedName>
</protein>
<dbReference type="AlphaFoldDB" id="X7EIA1"/>
<organism evidence="2 3">
    <name type="scientific">Roseivivax halodurans JCM 10272</name>
    <dbReference type="NCBI Taxonomy" id="1449350"/>
    <lineage>
        <taxon>Bacteria</taxon>
        <taxon>Pseudomonadati</taxon>
        <taxon>Pseudomonadota</taxon>
        <taxon>Alphaproteobacteria</taxon>
        <taxon>Rhodobacterales</taxon>
        <taxon>Roseobacteraceae</taxon>
        <taxon>Roseivivax</taxon>
    </lineage>
</organism>
<dbReference type="EMBL" id="JALZ01000004">
    <property type="protein sequence ID" value="ETX15615.1"/>
    <property type="molecule type" value="Genomic_DNA"/>
</dbReference>
<proteinExistence type="predicted"/>
<dbReference type="RefSeq" id="WP_244430305.1">
    <property type="nucleotide sequence ID" value="NZ_JALZ01000004.1"/>
</dbReference>
<keyword evidence="3" id="KW-1185">Reference proteome</keyword>
<accession>X7EIA1</accession>